<dbReference type="InterPro" id="IPR000866">
    <property type="entry name" value="AhpC/TSA"/>
</dbReference>
<dbReference type="GO" id="GO:0009543">
    <property type="term" value="C:chloroplast thylakoid lumen"/>
    <property type="evidence" value="ECO:0007669"/>
    <property type="project" value="UniProtKB-SubCell"/>
</dbReference>
<evidence type="ECO:0000256" key="4">
    <source>
        <dbReference type="ARBA" id="ARBA00023002"/>
    </source>
</evidence>
<dbReference type="InterPro" id="IPR050924">
    <property type="entry name" value="Peroxiredoxin_BCP/PrxQ"/>
</dbReference>
<evidence type="ECO:0000256" key="1">
    <source>
        <dbReference type="ARBA" id="ARBA00004456"/>
    </source>
</evidence>
<sequence length="91" mass="10364">MFPSNIAYVVNKGQTRSPFTLKDQDGRNVSLSKFKGRPVVVYFYPVDEIPGCTKQDSFLLEIATLCENVGVLFYLDNPNLFGLNKNCFWFS</sequence>
<dbReference type="GO" id="GO:0045454">
    <property type="term" value="P:cell redox homeostasis"/>
    <property type="evidence" value="ECO:0007669"/>
    <property type="project" value="TreeGrafter"/>
</dbReference>
<comment type="caution">
    <text evidence="10">The sequence shown here is derived from an EMBL/GenBank/DDBJ whole genome shotgun (WGS) entry which is preliminary data.</text>
</comment>
<dbReference type="Pfam" id="PF00578">
    <property type="entry name" value="AhpC-TSA"/>
    <property type="match status" value="1"/>
</dbReference>
<gene>
    <name evidence="10" type="ORF">E5676_scaffold1251G00690</name>
</gene>
<protein>
    <recommendedName>
        <fullName evidence="7">Peroxiredoxin Q, chloroplastic</fullName>
    </recommendedName>
    <alternativeName>
        <fullName evidence="8">Thioredoxin-dependent peroxiredoxin Q</fullName>
    </alternativeName>
</protein>
<keyword evidence="5" id="KW-1015">Disulfide bond</keyword>
<keyword evidence="4" id="KW-0560">Oxidoreductase</keyword>
<evidence type="ECO:0000256" key="7">
    <source>
        <dbReference type="ARBA" id="ARBA00039701"/>
    </source>
</evidence>
<dbReference type="EMBL" id="SSTD01018615">
    <property type="protein sequence ID" value="TYJ97761.1"/>
    <property type="molecule type" value="Genomic_DNA"/>
</dbReference>
<name>A0A5D3BGI6_CUCMM</name>
<dbReference type="GO" id="GO:0009535">
    <property type="term" value="C:chloroplast thylakoid membrane"/>
    <property type="evidence" value="ECO:0007669"/>
    <property type="project" value="TreeGrafter"/>
</dbReference>
<keyword evidence="3" id="KW-0049">Antioxidant</keyword>
<dbReference type="PANTHER" id="PTHR42801:SF4">
    <property type="entry name" value="AHPC_TSA FAMILY PROTEIN"/>
    <property type="match status" value="1"/>
</dbReference>
<dbReference type="Gene3D" id="3.40.30.10">
    <property type="entry name" value="Glutaredoxin"/>
    <property type="match status" value="1"/>
</dbReference>
<evidence type="ECO:0000256" key="6">
    <source>
        <dbReference type="ARBA" id="ARBA00023284"/>
    </source>
</evidence>
<reference evidence="10 11" key="1">
    <citation type="submission" date="2019-08" db="EMBL/GenBank/DDBJ databases">
        <title>Draft genome sequences of two oriental melons (Cucumis melo L. var makuwa).</title>
        <authorList>
            <person name="Kwon S.-Y."/>
        </authorList>
    </citation>
    <scope>NUCLEOTIDE SEQUENCE [LARGE SCALE GENOMIC DNA]</scope>
    <source>
        <strain evidence="11">cv. Chang Bougi</strain>
        <tissue evidence="10">Leaf</tissue>
    </source>
</reference>
<keyword evidence="6" id="KW-0676">Redox-active center</keyword>
<evidence type="ECO:0000313" key="11">
    <source>
        <dbReference type="Proteomes" id="UP000321947"/>
    </source>
</evidence>
<dbReference type="Proteomes" id="UP000321947">
    <property type="component" value="Unassembled WGS sequence"/>
</dbReference>
<organism evidence="10 11">
    <name type="scientific">Cucumis melo var. makuwa</name>
    <name type="common">Oriental melon</name>
    <dbReference type="NCBI Taxonomy" id="1194695"/>
    <lineage>
        <taxon>Eukaryota</taxon>
        <taxon>Viridiplantae</taxon>
        <taxon>Streptophyta</taxon>
        <taxon>Embryophyta</taxon>
        <taxon>Tracheophyta</taxon>
        <taxon>Spermatophyta</taxon>
        <taxon>Magnoliopsida</taxon>
        <taxon>eudicotyledons</taxon>
        <taxon>Gunneridae</taxon>
        <taxon>Pentapetalae</taxon>
        <taxon>rosids</taxon>
        <taxon>fabids</taxon>
        <taxon>Cucurbitales</taxon>
        <taxon>Cucurbitaceae</taxon>
        <taxon>Benincaseae</taxon>
        <taxon>Cucumis</taxon>
    </lineage>
</organism>
<evidence type="ECO:0000256" key="2">
    <source>
        <dbReference type="ARBA" id="ARBA00022559"/>
    </source>
</evidence>
<evidence type="ECO:0000256" key="8">
    <source>
        <dbReference type="ARBA" id="ARBA00042163"/>
    </source>
</evidence>
<dbReference type="PANTHER" id="PTHR42801">
    <property type="entry name" value="THIOREDOXIN-DEPENDENT PEROXIDE REDUCTASE"/>
    <property type="match status" value="1"/>
</dbReference>
<evidence type="ECO:0000259" key="9">
    <source>
        <dbReference type="Pfam" id="PF00578"/>
    </source>
</evidence>
<keyword evidence="2" id="KW-0575">Peroxidase</keyword>
<evidence type="ECO:0000256" key="3">
    <source>
        <dbReference type="ARBA" id="ARBA00022862"/>
    </source>
</evidence>
<dbReference type="AlphaFoldDB" id="A0A5D3BGI6"/>
<dbReference type="GO" id="GO:0008379">
    <property type="term" value="F:thioredoxin peroxidase activity"/>
    <property type="evidence" value="ECO:0007669"/>
    <property type="project" value="TreeGrafter"/>
</dbReference>
<comment type="subcellular location">
    <subcellularLocation>
        <location evidence="1">Plastid</location>
        <location evidence="1">Chloroplast thylakoid lumen</location>
    </subcellularLocation>
</comment>
<proteinExistence type="predicted"/>
<dbReference type="SUPFAM" id="SSF52833">
    <property type="entry name" value="Thioredoxin-like"/>
    <property type="match status" value="1"/>
</dbReference>
<feature type="domain" description="Alkyl hydroperoxide reductase subunit C/ Thiol specific antioxidant" evidence="9">
    <location>
        <begin position="17"/>
        <end position="55"/>
    </location>
</feature>
<dbReference type="InterPro" id="IPR036249">
    <property type="entry name" value="Thioredoxin-like_sf"/>
</dbReference>
<evidence type="ECO:0000313" key="10">
    <source>
        <dbReference type="EMBL" id="TYJ97761.1"/>
    </source>
</evidence>
<evidence type="ECO:0000256" key="5">
    <source>
        <dbReference type="ARBA" id="ARBA00023157"/>
    </source>
</evidence>
<dbReference type="GO" id="GO:0034599">
    <property type="term" value="P:cellular response to oxidative stress"/>
    <property type="evidence" value="ECO:0007669"/>
    <property type="project" value="TreeGrafter"/>
</dbReference>
<accession>A0A5D3BGI6</accession>